<keyword evidence="1" id="KW-0472">Membrane</keyword>
<accession>A0A6S6SER9</accession>
<dbReference type="AlphaFoldDB" id="A0A6S6SER9"/>
<evidence type="ECO:0000256" key="1">
    <source>
        <dbReference type="SAM" id="Phobius"/>
    </source>
</evidence>
<feature type="transmembrane region" description="Helical" evidence="1">
    <location>
        <begin position="81"/>
        <end position="101"/>
    </location>
</feature>
<sequence>MKKTLLAIGLIFVSWFVIDFLVHGVALVSLYDSTAQLWRAQEDMNVILIHSVTLFTVFGFVLIYSELIANKSMGKAIQYSFIFGAVSGVSMGFGSFAYMPIPFSLALSWFGVVLFECMLGGVILGLIYKNK</sequence>
<protein>
    <recommendedName>
        <fullName evidence="3">DUF1761 domain-containing protein</fullName>
    </recommendedName>
</protein>
<gene>
    <name evidence="2" type="ORF">HELGO_WM13854</name>
</gene>
<feature type="transmembrane region" description="Helical" evidence="1">
    <location>
        <begin position="48"/>
        <end position="69"/>
    </location>
</feature>
<dbReference type="EMBL" id="CACVAW010000024">
    <property type="protein sequence ID" value="CAA6806904.1"/>
    <property type="molecule type" value="Genomic_DNA"/>
</dbReference>
<organism evidence="2">
    <name type="scientific">uncultured Campylobacterales bacterium</name>
    <dbReference type="NCBI Taxonomy" id="352960"/>
    <lineage>
        <taxon>Bacteria</taxon>
        <taxon>Pseudomonadati</taxon>
        <taxon>Campylobacterota</taxon>
        <taxon>Epsilonproteobacteria</taxon>
        <taxon>Campylobacterales</taxon>
        <taxon>environmental samples</taxon>
    </lineage>
</organism>
<name>A0A6S6SER9_9BACT</name>
<evidence type="ECO:0008006" key="3">
    <source>
        <dbReference type="Google" id="ProtNLM"/>
    </source>
</evidence>
<evidence type="ECO:0000313" key="2">
    <source>
        <dbReference type="EMBL" id="CAA6806904.1"/>
    </source>
</evidence>
<keyword evidence="1" id="KW-0812">Transmembrane</keyword>
<keyword evidence="1" id="KW-1133">Transmembrane helix</keyword>
<feature type="transmembrane region" description="Helical" evidence="1">
    <location>
        <begin position="107"/>
        <end position="128"/>
    </location>
</feature>
<proteinExistence type="predicted"/>
<reference evidence="2" key="1">
    <citation type="submission" date="2020-01" db="EMBL/GenBank/DDBJ databases">
        <authorList>
            <person name="Meier V. D."/>
            <person name="Meier V D."/>
        </authorList>
    </citation>
    <scope>NUCLEOTIDE SEQUENCE</scope>
    <source>
        <strain evidence="2">HLG_WM_MAG_12</strain>
    </source>
</reference>